<protein>
    <recommendedName>
        <fullName evidence="9">3-methylmercaptopropionyl-CoA ligase</fullName>
        <ecNumber evidence="8">6.2.1.44</ecNumber>
    </recommendedName>
</protein>
<accession>A0A8J3GWE8</accession>
<evidence type="ECO:0000313" key="12">
    <source>
        <dbReference type="EMBL" id="GHF43001.1"/>
    </source>
</evidence>
<evidence type="ECO:0000256" key="3">
    <source>
        <dbReference type="ARBA" id="ARBA00011738"/>
    </source>
</evidence>
<reference evidence="12" key="1">
    <citation type="journal article" date="2014" name="Int. J. Syst. Evol. Microbiol.">
        <title>Complete genome sequence of Corynebacterium casei LMG S-19264T (=DSM 44701T), isolated from a smear-ripened cheese.</title>
        <authorList>
            <consortium name="US DOE Joint Genome Institute (JGI-PGF)"/>
            <person name="Walter F."/>
            <person name="Albersmeier A."/>
            <person name="Kalinowski J."/>
            <person name="Ruckert C."/>
        </authorList>
    </citation>
    <scope>NUCLEOTIDE SEQUENCE</scope>
    <source>
        <strain evidence="12">KCTC 42650</strain>
    </source>
</reference>
<comment type="similarity">
    <text evidence="2">Belongs to the ATP-dependent AMP-binding enzyme family.</text>
</comment>
<dbReference type="InterPro" id="IPR000873">
    <property type="entry name" value="AMP-dep_synth/lig_dom"/>
</dbReference>
<dbReference type="RefSeq" id="WP_308434570.1">
    <property type="nucleotide sequence ID" value="NZ_BNCJ01000002.1"/>
</dbReference>
<comment type="catalytic activity">
    <reaction evidence="7">
        <text>3-(methylsulfanyl)propanoate + ATP + CoA = 3-(methylsulfanyl)propanoyl-CoA + AMP + diphosphate</text>
        <dbReference type="Rhea" id="RHEA:43052"/>
        <dbReference type="ChEBI" id="CHEBI:30616"/>
        <dbReference type="ChEBI" id="CHEBI:33019"/>
        <dbReference type="ChEBI" id="CHEBI:49016"/>
        <dbReference type="ChEBI" id="CHEBI:57287"/>
        <dbReference type="ChEBI" id="CHEBI:82815"/>
        <dbReference type="ChEBI" id="CHEBI:456215"/>
        <dbReference type="EC" id="6.2.1.44"/>
    </reaction>
    <physiologicalReaction direction="left-to-right" evidence="7">
        <dbReference type="Rhea" id="RHEA:43053"/>
    </physiologicalReaction>
</comment>
<reference evidence="12" key="2">
    <citation type="submission" date="2020-09" db="EMBL/GenBank/DDBJ databases">
        <authorList>
            <person name="Sun Q."/>
            <person name="Kim S."/>
        </authorList>
    </citation>
    <scope>NUCLEOTIDE SEQUENCE</scope>
    <source>
        <strain evidence="12">KCTC 42650</strain>
    </source>
</reference>
<organism evidence="12 13">
    <name type="scientific">Seohaeicola zhoushanensis</name>
    <dbReference type="NCBI Taxonomy" id="1569283"/>
    <lineage>
        <taxon>Bacteria</taxon>
        <taxon>Pseudomonadati</taxon>
        <taxon>Pseudomonadota</taxon>
        <taxon>Alphaproteobacteria</taxon>
        <taxon>Rhodobacterales</taxon>
        <taxon>Roseobacteraceae</taxon>
        <taxon>Seohaeicola</taxon>
    </lineage>
</organism>
<evidence type="ECO:0000256" key="8">
    <source>
        <dbReference type="ARBA" id="ARBA00066616"/>
    </source>
</evidence>
<dbReference type="GO" id="GO:0031956">
    <property type="term" value="F:medium-chain fatty acid-CoA ligase activity"/>
    <property type="evidence" value="ECO:0007669"/>
    <property type="project" value="TreeGrafter"/>
</dbReference>
<dbReference type="PANTHER" id="PTHR43201">
    <property type="entry name" value="ACYL-COA SYNTHETASE"/>
    <property type="match status" value="1"/>
</dbReference>
<keyword evidence="5" id="KW-0479">Metal-binding</keyword>
<evidence type="ECO:0000256" key="7">
    <source>
        <dbReference type="ARBA" id="ARBA00051915"/>
    </source>
</evidence>
<evidence type="ECO:0000313" key="13">
    <source>
        <dbReference type="Proteomes" id="UP000626220"/>
    </source>
</evidence>
<gene>
    <name evidence="12" type="ORF">GCM10017056_13530</name>
</gene>
<dbReference type="InterPro" id="IPR042099">
    <property type="entry name" value="ANL_N_sf"/>
</dbReference>
<comment type="cofactor">
    <cofactor evidence="1">
        <name>Mg(2+)</name>
        <dbReference type="ChEBI" id="CHEBI:18420"/>
    </cofactor>
</comment>
<dbReference type="FunFam" id="3.30.300.30:FF:000008">
    <property type="entry name" value="2,3-dihydroxybenzoate-AMP ligase"/>
    <property type="match status" value="1"/>
</dbReference>
<dbReference type="Pfam" id="PF00501">
    <property type="entry name" value="AMP-binding"/>
    <property type="match status" value="1"/>
</dbReference>
<dbReference type="Pfam" id="PF13193">
    <property type="entry name" value="AMP-binding_C"/>
    <property type="match status" value="1"/>
</dbReference>
<keyword evidence="13" id="KW-1185">Reference proteome</keyword>
<evidence type="ECO:0000256" key="2">
    <source>
        <dbReference type="ARBA" id="ARBA00006432"/>
    </source>
</evidence>
<sequence>MSQVMAHVMSSGAPEGGLSLVRGPTDVPLLDLTIPQLLREAVARHGAREALVLSEQGVRLTYRAFAERVDALAAGLLALGLKKGDRIGIWSPNRLEWVLTQFASARIGLILVNINPAYRVNELEYALNKVGCAALVTAARFKTSDYLGMLRDLAPELATAEPGQLQAARLPALRAVIAIGEEAHPGMLRFDDVACAPDVAALDAIEAGLSPDDAINIQFTSGTTGRPKGATLTHRNIVNNAARVTDRIDLTEADRLCIPVPLYHCFGMVMGVLGAVSKGATMVFPGEAFDPVATLDVLAAERCTGCYGVPTMFLAMLQDLEDNPRDLTSLRTGIMAGALCPVEIMRKVQSRMHMTEVTICYGMTETAPVSFQSFTDDPLDKRCETVGRVHPHLEVKIVGEDGAIVPVGQRGELCTRGYSVMQGYWGEPEKTAESIRDGWMFTGDLAQFDEQGFCSIVGRVKDMIIRGGENVYPREVEEFLMSHPKVADVQVFGVPDAKYGEEVCAWVVPERGETLDAEELRAFARGQIAHFKVPRYIRLVEGFPLTVTGKPQKFIMRDQEVELQG</sequence>
<evidence type="ECO:0000256" key="4">
    <source>
        <dbReference type="ARBA" id="ARBA00022598"/>
    </source>
</evidence>
<keyword evidence="6" id="KW-0460">Magnesium</keyword>
<keyword evidence="4" id="KW-0436">Ligase</keyword>
<evidence type="ECO:0000256" key="6">
    <source>
        <dbReference type="ARBA" id="ARBA00022842"/>
    </source>
</evidence>
<evidence type="ECO:0000256" key="9">
    <source>
        <dbReference type="ARBA" id="ARBA00067668"/>
    </source>
</evidence>
<dbReference type="InterPro" id="IPR020845">
    <property type="entry name" value="AMP-binding_CS"/>
</dbReference>
<dbReference type="EMBL" id="BNCJ01000002">
    <property type="protein sequence ID" value="GHF43001.1"/>
    <property type="molecule type" value="Genomic_DNA"/>
</dbReference>
<dbReference type="InterPro" id="IPR045851">
    <property type="entry name" value="AMP-bd_C_sf"/>
</dbReference>
<dbReference type="AlphaFoldDB" id="A0A8J3GWE8"/>
<dbReference type="CDD" id="cd05917">
    <property type="entry name" value="FACL_like_2"/>
    <property type="match status" value="1"/>
</dbReference>
<dbReference type="EC" id="6.2.1.44" evidence="8"/>
<comment type="subunit">
    <text evidence="3">Homodimer.</text>
</comment>
<feature type="domain" description="AMP-binding enzyme C-terminal" evidence="11">
    <location>
        <begin position="475"/>
        <end position="550"/>
    </location>
</feature>
<dbReference type="Gene3D" id="3.30.300.30">
    <property type="match status" value="1"/>
</dbReference>
<evidence type="ECO:0000256" key="5">
    <source>
        <dbReference type="ARBA" id="ARBA00022723"/>
    </source>
</evidence>
<name>A0A8J3GWE8_9RHOB</name>
<evidence type="ECO:0000259" key="11">
    <source>
        <dbReference type="Pfam" id="PF13193"/>
    </source>
</evidence>
<dbReference type="PANTHER" id="PTHR43201:SF5">
    <property type="entry name" value="MEDIUM-CHAIN ACYL-COA LIGASE ACSF2, MITOCHONDRIAL"/>
    <property type="match status" value="1"/>
</dbReference>
<dbReference type="Proteomes" id="UP000626220">
    <property type="component" value="Unassembled WGS sequence"/>
</dbReference>
<dbReference type="GO" id="GO:0006631">
    <property type="term" value="P:fatty acid metabolic process"/>
    <property type="evidence" value="ECO:0007669"/>
    <property type="project" value="TreeGrafter"/>
</dbReference>
<dbReference type="InterPro" id="IPR025110">
    <property type="entry name" value="AMP-bd_C"/>
</dbReference>
<comment type="caution">
    <text evidence="12">The sequence shown here is derived from an EMBL/GenBank/DDBJ whole genome shotgun (WGS) entry which is preliminary data.</text>
</comment>
<dbReference type="PROSITE" id="PS00455">
    <property type="entry name" value="AMP_BINDING"/>
    <property type="match status" value="1"/>
</dbReference>
<dbReference type="Gene3D" id="3.40.50.12780">
    <property type="entry name" value="N-terminal domain of ligase-like"/>
    <property type="match status" value="1"/>
</dbReference>
<dbReference type="SUPFAM" id="SSF56801">
    <property type="entry name" value="Acetyl-CoA synthetase-like"/>
    <property type="match status" value="1"/>
</dbReference>
<dbReference type="GO" id="GO:0046872">
    <property type="term" value="F:metal ion binding"/>
    <property type="evidence" value="ECO:0007669"/>
    <property type="project" value="UniProtKB-KW"/>
</dbReference>
<evidence type="ECO:0000259" key="10">
    <source>
        <dbReference type="Pfam" id="PF00501"/>
    </source>
</evidence>
<dbReference type="FunFam" id="3.40.50.12780:FF:000003">
    <property type="entry name" value="Long-chain-fatty-acid--CoA ligase FadD"/>
    <property type="match status" value="1"/>
</dbReference>
<feature type="domain" description="AMP-dependent synthetase/ligase" evidence="10">
    <location>
        <begin position="39"/>
        <end position="425"/>
    </location>
</feature>
<evidence type="ECO:0000256" key="1">
    <source>
        <dbReference type="ARBA" id="ARBA00001946"/>
    </source>
</evidence>
<proteinExistence type="inferred from homology"/>